<keyword evidence="3" id="KW-1185">Reference proteome</keyword>
<sequence length="108" mass="11220">MSTPNLPEGLPPRTATPNQSETSKSRTRSGKKNESLLAINEGGSDPQKEDGNGQKGDQTSGDPGDVTGNTQGRQDVEVGKAGDNQVAEDNLDEDENRTGIVANITGLG</sequence>
<proteinExistence type="predicted"/>
<feature type="region of interest" description="Disordered" evidence="1">
    <location>
        <begin position="1"/>
        <end position="108"/>
    </location>
</feature>
<reference evidence="3" key="1">
    <citation type="journal article" date="2011" name="Proc. Natl. Acad. Sci. U.S.A.">
        <title>Obligate biotrophy features unraveled by the genomic analysis of rust fungi.</title>
        <authorList>
            <person name="Duplessis S."/>
            <person name="Cuomo C.A."/>
            <person name="Lin Y.-C."/>
            <person name="Aerts A."/>
            <person name="Tisserant E."/>
            <person name="Veneault-Fourrey C."/>
            <person name="Joly D.L."/>
            <person name="Hacquard S."/>
            <person name="Amselem J."/>
            <person name="Cantarel B.L."/>
            <person name="Chiu R."/>
            <person name="Coutinho P.M."/>
            <person name="Feau N."/>
            <person name="Field M."/>
            <person name="Frey P."/>
            <person name="Gelhaye E."/>
            <person name="Goldberg J."/>
            <person name="Grabherr M.G."/>
            <person name="Kodira C.D."/>
            <person name="Kohler A."/>
            <person name="Kuees U."/>
            <person name="Lindquist E.A."/>
            <person name="Lucas S.M."/>
            <person name="Mago R."/>
            <person name="Mauceli E."/>
            <person name="Morin E."/>
            <person name="Murat C."/>
            <person name="Pangilinan J.L."/>
            <person name="Park R."/>
            <person name="Pearson M."/>
            <person name="Quesneville H."/>
            <person name="Rouhier N."/>
            <person name="Sakthikumar S."/>
            <person name="Salamov A.A."/>
            <person name="Schmutz J."/>
            <person name="Selles B."/>
            <person name="Shapiro H."/>
            <person name="Tanguay P."/>
            <person name="Tuskan G.A."/>
            <person name="Henrissat B."/>
            <person name="Van de Peer Y."/>
            <person name="Rouze P."/>
            <person name="Ellis J.G."/>
            <person name="Dodds P.N."/>
            <person name="Schein J.E."/>
            <person name="Zhong S."/>
            <person name="Hamelin R.C."/>
            <person name="Grigoriev I.V."/>
            <person name="Szabo L.J."/>
            <person name="Martin F."/>
        </authorList>
    </citation>
    <scope>NUCLEOTIDE SEQUENCE [LARGE SCALE GENOMIC DNA]</scope>
    <source>
        <strain evidence="3">98AG31 / pathotype 3-4-7</strain>
    </source>
</reference>
<dbReference type="HOGENOM" id="CLU_2197523_0_0_1"/>
<evidence type="ECO:0000256" key="1">
    <source>
        <dbReference type="SAM" id="MobiDB-lite"/>
    </source>
</evidence>
<organism evidence="3">
    <name type="scientific">Melampsora larici-populina (strain 98AG31 / pathotype 3-4-7)</name>
    <name type="common">Poplar leaf rust fungus</name>
    <dbReference type="NCBI Taxonomy" id="747676"/>
    <lineage>
        <taxon>Eukaryota</taxon>
        <taxon>Fungi</taxon>
        <taxon>Dikarya</taxon>
        <taxon>Basidiomycota</taxon>
        <taxon>Pucciniomycotina</taxon>
        <taxon>Pucciniomycetes</taxon>
        <taxon>Pucciniales</taxon>
        <taxon>Melampsoraceae</taxon>
        <taxon>Melampsora</taxon>
    </lineage>
</organism>
<feature type="compositionally biased region" description="Polar residues" evidence="1">
    <location>
        <begin position="55"/>
        <end position="73"/>
    </location>
</feature>
<dbReference type="GeneID" id="18923093"/>
<dbReference type="RefSeq" id="XP_007410694.1">
    <property type="nucleotide sequence ID" value="XM_007410632.1"/>
</dbReference>
<dbReference type="KEGG" id="mlr:MELLADRAFT_107127"/>
<dbReference type="EMBL" id="GL883110">
    <property type="protein sequence ID" value="EGG06043.1"/>
    <property type="molecule type" value="Genomic_DNA"/>
</dbReference>
<name>F4RNS3_MELLP</name>
<dbReference type="Proteomes" id="UP000001072">
    <property type="component" value="Unassembled WGS sequence"/>
</dbReference>
<accession>F4RNS3</accession>
<dbReference type="AlphaFoldDB" id="F4RNS3"/>
<protein>
    <submittedName>
        <fullName evidence="2">Uncharacterized protein</fullName>
    </submittedName>
</protein>
<evidence type="ECO:0000313" key="3">
    <source>
        <dbReference type="Proteomes" id="UP000001072"/>
    </source>
</evidence>
<evidence type="ECO:0000313" key="2">
    <source>
        <dbReference type="EMBL" id="EGG06043.1"/>
    </source>
</evidence>
<dbReference type="InParanoid" id="F4RNS3"/>
<dbReference type="VEuPathDB" id="FungiDB:MELLADRAFT_107127"/>
<gene>
    <name evidence="2" type="ORF">MELLADRAFT_107127</name>
</gene>